<comment type="caution">
    <text evidence="10">The sequence shown here is derived from an EMBL/GenBank/DDBJ whole genome shotgun (WGS) entry which is preliminary data.</text>
</comment>
<dbReference type="InterPro" id="IPR022398">
    <property type="entry name" value="Peptidase_S8_His-AS"/>
</dbReference>
<sequence length="691" mass="72977">MRSKIIISSLLAFVLISTSFPLGVLAENQSISVQTTGTVKSSVNVSEDSIGNGSLAIQSMDEVANINENSNINDEIIIIYQDNNANVSNLGLTTQEIKGGETVSDRVDILEVADSNNVDSIVTKLSENPNVLVAEKNGYIQTSALPNDPLLSLEWQFERIDADKTWNQVNNSQAVVVAVIDTGLNLKHPDLIGKTVTGYDYVDGTSDMKDLSGHGTEVSGCIAAVSNNNIGISGIAGTANVKIAPYRVGGTYDNDANLDVGYICAALYDAAGRSDVKVINMSFGGYMASPALRTAVENAANAGKVLVAAAGNEGSNADYSGEFAVPASYNNVISVGATTDTNEIGYFSQHNSMVDLCAPGYKIYTTNHDGDYQLASGTSFSSPITAGACAVLLAADPSLTNTKVETILENTALDFGAPGKDDYYGYGMIQLDAALAAVTPSIPLSIDNFTADKVPDQTVGTPIVLSASASGGQGSYAYGFYYELNGETNTIQDYSTCSTATFTPTVSGIYTLYVEVKDGDNNITRKAINNFVIKDSAVKTTSIAYRTHVENLGWQDLVSDGALSGTTDQSLRLEGIEINARAQGYNLGVEYKTHVQDIGWQNFVTDGTLSGTTGQSLRLEAIQIALTGTDADLFDIYYQVHAQNVGWLGWAKNGASAGTVGLSYRLEGIRIQIVPKGSTAPGSTDTPFISN</sequence>
<dbReference type="Pfam" id="PF00082">
    <property type="entry name" value="Peptidase_S8"/>
    <property type="match status" value="1"/>
</dbReference>
<gene>
    <name evidence="10" type="ORF">GH810_16635</name>
</gene>
<evidence type="ECO:0000256" key="7">
    <source>
        <dbReference type="SAM" id="SignalP"/>
    </source>
</evidence>
<evidence type="ECO:0000256" key="6">
    <source>
        <dbReference type="RuleBase" id="RU003355"/>
    </source>
</evidence>
<dbReference type="PROSITE" id="PS51892">
    <property type="entry name" value="SUBTILASE"/>
    <property type="match status" value="1"/>
</dbReference>
<dbReference type="PROSITE" id="PS00138">
    <property type="entry name" value="SUBTILASE_SER"/>
    <property type="match status" value="1"/>
</dbReference>
<dbReference type="InterPro" id="IPR050131">
    <property type="entry name" value="Peptidase_S8_subtilisin-like"/>
</dbReference>
<keyword evidence="2 5" id="KW-0645">Protease</keyword>
<dbReference type="PROSITE" id="PS00137">
    <property type="entry name" value="SUBTILASE_HIS"/>
    <property type="match status" value="1"/>
</dbReference>
<keyword evidence="7" id="KW-0732">Signal</keyword>
<dbReference type="InterPro" id="IPR023827">
    <property type="entry name" value="Peptidase_S8_Asp-AS"/>
</dbReference>
<dbReference type="Pfam" id="PF07538">
    <property type="entry name" value="ChW"/>
    <property type="match status" value="3"/>
</dbReference>
<dbReference type="RefSeq" id="WP_148568564.1">
    <property type="nucleotide sequence ID" value="NZ_RXYA01000021.1"/>
</dbReference>
<dbReference type="InterPro" id="IPR036852">
    <property type="entry name" value="Peptidase_S8/S53_dom_sf"/>
</dbReference>
<dbReference type="InterPro" id="IPR000209">
    <property type="entry name" value="Peptidase_S8/S53_dom"/>
</dbReference>
<feature type="domain" description="Peptidase S8/S53" evidence="8">
    <location>
        <begin position="173"/>
        <end position="427"/>
    </location>
</feature>
<evidence type="ECO:0000256" key="5">
    <source>
        <dbReference type="PROSITE-ProRule" id="PRU01240"/>
    </source>
</evidence>
<feature type="active site" description="Charge relay system" evidence="5">
    <location>
        <position position="379"/>
    </location>
</feature>
<dbReference type="InterPro" id="IPR023828">
    <property type="entry name" value="Peptidase_S8_Ser-AS"/>
</dbReference>
<dbReference type="PROSITE" id="PS00136">
    <property type="entry name" value="SUBTILASE_ASP"/>
    <property type="match status" value="1"/>
</dbReference>
<protein>
    <submittedName>
        <fullName evidence="10">S8 family serine peptidase</fullName>
    </submittedName>
</protein>
<dbReference type="Gene3D" id="3.40.50.200">
    <property type="entry name" value="Peptidase S8/S53 domain"/>
    <property type="match status" value="1"/>
</dbReference>
<evidence type="ECO:0000256" key="1">
    <source>
        <dbReference type="ARBA" id="ARBA00011073"/>
    </source>
</evidence>
<dbReference type="AlphaFoldDB" id="A0A923KTY6"/>
<dbReference type="GO" id="GO:0006508">
    <property type="term" value="P:proteolysis"/>
    <property type="evidence" value="ECO:0007669"/>
    <property type="project" value="UniProtKB-KW"/>
</dbReference>
<proteinExistence type="inferred from homology"/>
<evidence type="ECO:0000256" key="3">
    <source>
        <dbReference type="ARBA" id="ARBA00022801"/>
    </source>
</evidence>
<dbReference type="Proteomes" id="UP000616595">
    <property type="component" value="Unassembled WGS sequence"/>
</dbReference>
<dbReference type="GO" id="GO:0004252">
    <property type="term" value="F:serine-type endopeptidase activity"/>
    <property type="evidence" value="ECO:0007669"/>
    <property type="project" value="UniProtKB-UniRule"/>
</dbReference>
<evidence type="ECO:0000256" key="2">
    <source>
        <dbReference type="ARBA" id="ARBA00022670"/>
    </source>
</evidence>
<evidence type="ECO:0000313" key="10">
    <source>
        <dbReference type="EMBL" id="MBC3889927.1"/>
    </source>
</evidence>
<dbReference type="PANTHER" id="PTHR43806">
    <property type="entry name" value="PEPTIDASE S8"/>
    <property type="match status" value="1"/>
</dbReference>
<organism evidence="10 11">
    <name type="scientific">Acetobacterium paludosum</name>
    <dbReference type="NCBI Taxonomy" id="52693"/>
    <lineage>
        <taxon>Bacteria</taxon>
        <taxon>Bacillati</taxon>
        <taxon>Bacillota</taxon>
        <taxon>Clostridia</taxon>
        <taxon>Eubacteriales</taxon>
        <taxon>Eubacteriaceae</taxon>
        <taxon>Acetobacterium</taxon>
    </lineage>
</organism>
<dbReference type="SUPFAM" id="SSF52743">
    <property type="entry name" value="Subtilisin-like"/>
    <property type="match status" value="1"/>
</dbReference>
<dbReference type="InterPro" id="IPR011123">
    <property type="entry name" value="Y_Y_Y"/>
</dbReference>
<dbReference type="InterPro" id="IPR015500">
    <property type="entry name" value="Peptidase_S8_subtilisin-rel"/>
</dbReference>
<dbReference type="PRINTS" id="PR00723">
    <property type="entry name" value="SUBTILISIN"/>
</dbReference>
<dbReference type="EMBL" id="WJBD01000031">
    <property type="protein sequence ID" value="MBC3889927.1"/>
    <property type="molecule type" value="Genomic_DNA"/>
</dbReference>
<dbReference type="OrthoDB" id="9798386at2"/>
<comment type="similarity">
    <text evidence="1 5 6">Belongs to the peptidase S8 family.</text>
</comment>
<feature type="domain" description="Two component regulator three Y" evidence="9">
    <location>
        <begin position="474"/>
        <end position="533"/>
    </location>
</feature>
<accession>A0A923KTY6</accession>
<reference evidence="10" key="2">
    <citation type="submission" date="2020-10" db="EMBL/GenBank/DDBJ databases">
        <title>Comparative genomics of the Acetobacterium genus.</title>
        <authorList>
            <person name="Marshall C."/>
            <person name="May H."/>
            <person name="Norman S."/>
        </authorList>
    </citation>
    <scope>NUCLEOTIDE SEQUENCE</scope>
    <source>
        <strain evidence="10">DER-2019</strain>
    </source>
</reference>
<name>A0A923KTY6_9FIRM</name>
<feature type="active site" description="Charge relay system" evidence="5">
    <location>
        <position position="214"/>
    </location>
</feature>
<feature type="chain" id="PRO_5037623147" evidence="7">
    <location>
        <begin position="27"/>
        <end position="691"/>
    </location>
</feature>
<keyword evidence="11" id="KW-1185">Reference proteome</keyword>
<dbReference type="SMART" id="SM00728">
    <property type="entry name" value="ChW"/>
    <property type="match status" value="3"/>
</dbReference>
<evidence type="ECO:0000313" key="11">
    <source>
        <dbReference type="Proteomes" id="UP000616595"/>
    </source>
</evidence>
<keyword evidence="4 5" id="KW-0720">Serine protease</keyword>
<dbReference type="PANTHER" id="PTHR43806:SF11">
    <property type="entry name" value="CEREVISIN-RELATED"/>
    <property type="match status" value="1"/>
</dbReference>
<feature type="signal peptide" evidence="7">
    <location>
        <begin position="1"/>
        <end position="26"/>
    </location>
</feature>
<feature type="active site" description="Charge relay system" evidence="5">
    <location>
        <position position="181"/>
    </location>
</feature>
<evidence type="ECO:0000259" key="9">
    <source>
        <dbReference type="Pfam" id="PF07495"/>
    </source>
</evidence>
<dbReference type="Pfam" id="PF07495">
    <property type="entry name" value="Y_Y_Y"/>
    <property type="match status" value="1"/>
</dbReference>
<evidence type="ECO:0000256" key="4">
    <source>
        <dbReference type="ARBA" id="ARBA00022825"/>
    </source>
</evidence>
<reference evidence="10" key="1">
    <citation type="submission" date="2019-10" db="EMBL/GenBank/DDBJ databases">
        <authorList>
            <person name="Ross D.E."/>
            <person name="Gulliver D."/>
        </authorList>
    </citation>
    <scope>NUCLEOTIDE SEQUENCE</scope>
    <source>
        <strain evidence="10">DER-2019</strain>
    </source>
</reference>
<dbReference type="InterPro" id="IPR006637">
    <property type="entry name" value="ChW"/>
</dbReference>
<keyword evidence="3 5" id="KW-0378">Hydrolase</keyword>
<evidence type="ECO:0000259" key="8">
    <source>
        <dbReference type="Pfam" id="PF00082"/>
    </source>
</evidence>